<keyword evidence="3" id="KW-1185">Reference proteome</keyword>
<protein>
    <recommendedName>
        <fullName evidence="4">DUF3899 domain-containing protein</fullName>
    </recommendedName>
</protein>
<evidence type="ECO:0000313" key="3">
    <source>
        <dbReference type="Proteomes" id="UP000771797"/>
    </source>
</evidence>
<comment type="caution">
    <text evidence="2">The sequence shown here is derived from an EMBL/GenBank/DDBJ whole genome shotgun (WGS) entry which is preliminary data.</text>
</comment>
<name>A0ABQ6Y3X7_9GAMM</name>
<organism evidence="2 3">
    <name type="scientific">Alcanivorax xiamenensis</name>
    <dbReference type="NCBI Taxonomy" id="1177156"/>
    <lineage>
        <taxon>Bacteria</taxon>
        <taxon>Pseudomonadati</taxon>
        <taxon>Pseudomonadota</taxon>
        <taxon>Gammaproteobacteria</taxon>
        <taxon>Oceanospirillales</taxon>
        <taxon>Alcanivoracaceae</taxon>
        <taxon>Alcanivorax</taxon>
    </lineage>
</organism>
<keyword evidence="1" id="KW-0472">Membrane</keyword>
<keyword evidence="1" id="KW-1133">Transmembrane helix</keyword>
<evidence type="ECO:0000256" key="1">
    <source>
        <dbReference type="SAM" id="Phobius"/>
    </source>
</evidence>
<gene>
    <name evidence="2" type="ORF">A6D6_03680</name>
</gene>
<sequence>MLNEWLNNLYGSFDAIRLTGLGVGLVLFGFIFYLLPQAGDLQFNFRLQEHVLRRQKAHRAADNVRNKRERMEKRLPLYGKSMMVIGFVLFLVGLSWTLY</sequence>
<evidence type="ECO:0008006" key="4">
    <source>
        <dbReference type="Google" id="ProtNLM"/>
    </source>
</evidence>
<dbReference type="Proteomes" id="UP000771797">
    <property type="component" value="Unassembled WGS sequence"/>
</dbReference>
<evidence type="ECO:0000313" key="2">
    <source>
        <dbReference type="EMBL" id="KAF0803508.1"/>
    </source>
</evidence>
<reference evidence="2 3" key="1">
    <citation type="submission" date="2012-09" db="EMBL/GenBank/DDBJ databases">
        <title>Genome Sequence of alkane-degrading Bacterium Alcanivorax sp. 6-D-6.</title>
        <authorList>
            <person name="Lai Q."/>
            <person name="Shao Z."/>
        </authorList>
    </citation>
    <scope>NUCLEOTIDE SEQUENCE [LARGE SCALE GENOMIC DNA]</scope>
    <source>
        <strain evidence="2 3">6-D-6</strain>
    </source>
</reference>
<proteinExistence type="predicted"/>
<accession>A0ABQ6Y3X7</accession>
<feature type="transmembrane region" description="Helical" evidence="1">
    <location>
        <begin position="15"/>
        <end position="35"/>
    </location>
</feature>
<keyword evidence="1" id="KW-0812">Transmembrane</keyword>
<feature type="transmembrane region" description="Helical" evidence="1">
    <location>
        <begin position="77"/>
        <end position="98"/>
    </location>
</feature>
<dbReference type="EMBL" id="AQPF01000049">
    <property type="protein sequence ID" value="KAF0803508.1"/>
    <property type="molecule type" value="Genomic_DNA"/>
</dbReference>